<keyword evidence="2" id="KW-1185">Reference proteome</keyword>
<dbReference type="GeneID" id="300574122"/>
<sequence>MEVSLRPFPPHQQPNTLGQQAWMRMRMEEKRKKKRDEDEGPQLLYLFVAVASRFVTLAGWYRSSWKLKSREKRTFCWSIEHPPRASQFKPLSTTERQHFNGQSELENQHRGQAVDFEWLRPGGRIRLAQLLHSVARLVVPWGLPTSCPHNFVQPATRSLASLAVGLSVLLGGPGPVKKVQPDNLVGRSGQVPGSRRCFVLAEATGAQLRIWKNGRCDSQ</sequence>
<protein>
    <submittedName>
        <fullName evidence="1">Uncharacterized protein</fullName>
    </submittedName>
</protein>
<reference evidence="1 2" key="1">
    <citation type="submission" date="2018-01" db="EMBL/GenBank/DDBJ databases">
        <title>Genome characterization of the sugarcane-associated fungus Trichoderma ghanense CCMA-1212 and their application in lignocelulose bioconversion.</title>
        <authorList>
            <person name="Steindorff A.S."/>
            <person name="Mendes T.D."/>
            <person name="Vilela E.S.D."/>
            <person name="Rodrigues D.S."/>
            <person name="Formighieri E.F."/>
            <person name="Melo I.S."/>
            <person name="Favaro L.C.L."/>
        </authorList>
    </citation>
    <scope>NUCLEOTIDE SEQUENCE [LARGE SCALE GENOMIC DNA]</scope>
    <source>
        <strain evidence="1 2">CCMA-1212</strain>
    </source>
</reference>
<dbReference type="EMBL" id="PPTA01000002">
    <property type="protein sequence ID" value="TFB05948.1"/>
    <property type="molecule type" value="Genomic_DNA"/>
</dbReference>
<evidence type="ECO:0000313" key="2">
    <source>
        <dbReference type="Proteomes" id="UP001642720"/>
    </source>
</evidence>
<proteinExistence type="predicted"/>
<comment type="caution">
    <text evidence="1">The sequence shown here is derived from an EMBL/GenBank/DDBJ whole genome shotgun (WGS) entry which is preliminary data.</text>
</comment>
<accession>A0ABY2HCE4</accession>
<dbReference type="RefSeq" id="XP_073562149.1">
    <property type="nucleotide sequence ID" value="XM_073699672.1"/>
</dbReference>
<gene>
    <name evidence="1" type="ORF">CCMA1212_002283</name>
</gene>
<organism evidence="1 2">
    <name type="scientific">Trichoderma ghanense</name>
    <dbReference type="NCBI Taxonomy" id="65468"/>
    <lineage>
        <taxon>Eukaryota</taxon>
        <taxon>Fungi</taxon>
        <taxon>Dikarya</taxon>
        <taxon>Ascomycota</taxon>
        <taxon>Pezizomycotina</taxon>
        <taxon>Sordariomycetes</taxon>
        <taxon>Hypocreomycetidae</taxon>
        <taxon>Hypocreales</taxon>
        <taxon>Hypocreaceae</taxon>
        <taxon>Trichoderma</taxon>
    </lineage>
</organism>
<dbReference type="Proteomes" id="UP001642720">
    <property type="component" value="Unassembled WGS sequence"/>
</dbReference>
<evidence type="ECO:0000313" key="1">
    <source>
        <dbReference type="EMBL" id="TFB05948.1"/>
    </source>
</evidence>
<name>A0ABY2HCE4_9HYPO</name>